<dbReference type="Proteomes" id="UP000610862">
    <property type="component" value="Unassembled WGS sequence"/>
</dbReference>
<dbReference type="Pfam" id="PF12900">
    <property type="entry name" value="Pyridox_ox_2"/>
    <property type="match status" value="1"/>
</dbReference>
<accession>A0A926E881</accession>
<dbReference type="InterPro" id="IPR024747">
    <property type="entry name" value="Pyridox_Oxase-rel"/>
</dbReference>
<reference evidence="1" key="1">
    <citation type="submission" date="2020-08" db="EMBL/GenBank/DDBJ databases">
        <title>Genome public.</title>
        <authorList>
            <person name="Liu C."/>
            <person name="Sun Q."/>
        </authorList>
    </citation>
    <scope>NUCLEOTIDE SEQUENCE</scope>
    <source>
        <strain evidence="1">NSJ-24</strain>
    </source>
</reference>
<dbReference type="PANTHER" id="PTHR34071:SF2">
    <property type="entry name" value="FLAVIN-NUCLEOTIDE-BINDING PROTEIN"/>
    <property type="match status" value="1"/>
</dbReference>
<proteinExistence type="predicted"/>
<dbReference type="AlphaFoldDB" id="A0A926E881"/>
<keyword evidence="2" id="KW-1185">Reference proteome</keyword>
<evidence type="ECO:0000313" key="1">
    <source>
        <dbReference type="EMBL" id="MBC8567579.1"/>
    </source>
</evidence>
<sequence>MRKVKEGFMFRAMRLKDQQLDEDRVSEILNTCTNGVLSVKGDNGYPYGVPLSYAYADGKIYFHCSKEGYKVELLKADPKVSFTVISQDNIIPEAYNTLYVSVIAFGTVRLIDDPEEMRKTHIHIVKKYSKGYEKGGMEYLDAAMDKIYMAEITIDHITGKAGC</sequence>
<dbReference type="Gene3D" id="2.30.110.10">
    <property type="entry name" value="Electron Transport, Fmn-binding Protein, Chain A"/>
    <property type="match status" value="1"/>
</dbReference>
<name>A0A926E881_9FIRM</name>
<dbReference type="SUPFAM" id="SSF50475">
    <property type="entry name" value="FMN-binding split barrel"/>
    <property type="match status" value="1"/>
</dbReference>
<dbReference type="PANTHER" id="PTHR34071">
    <property type="entry name" value="5-NITROIMIDAZOLE ANTIBIOTICS RESISTANCE PROTEIN, NIMA-FAMILY-RELATED PROTEIN-RELATED"/>
    <property type="match status" value="1"/>
</dbReference>
<comment type="caution">
    <text evidence="1">The sequence shown here is derived from an EMBL/GenBank/DDBJ whole genome shotgun (WGS) entry which is preliminary data.</text>
</comment>
<gene>
    <name evidence="1" type="ORF">H8692_02235</name>
</gene>
<organism evidence="1 2">
    <name type="scientific">Lentihominibacter hominis</name>
    <dbReference type="NCBI Taxonomy" id="2763645"/>
    <lineage>
        <taxon>Bacteria</taxon>
        <taxon>Bacillati</taxon>
        <taxon>Bacillota</taxon>
        <taxon>Clostridia</taxon>
        <taxon>Peptostreptococcales</taxon>
        <taxon>Anaerovoracaceae</taxon>
        <taxon>Lentihominibacter</taxon>
    </lineage>
</organism>
<evidence type="ECO:0000313" key="2">
    <source>
        <dbReference type="Proteomes" id="UP000610862"/>
    </source>
</evidence>
<dbReference type="InterPro" id="IPR012349">
    <property type="entry name" value="Split_barrel_FMN-bd"/>
</dbReference>
<protein>
    <submittedName>
        <fullName evidence="1">Pyridoxamine 5'-phosphate oxidase family protein</fullName>
    </submittedName>
</protein>
<dbReference type="EMBL" id="JACRTA010000001">
    <property type="protein sequence ID" value="MBC8567579.1"/>
    <property type="molecule type" value="Genomic_DNA"/>
</dbReference>